<feature type="transmembrane region" description="Helical" evidence="1">
    <location>
        <begin position="102"/>
        <end position="122"/>
    </location>
</feature>
<feature type="transmembrane region" description="Helical" evidence="1">
    <location>
        <begin position="23"/>
        <end position="48"/>
    </location>
</feature>
<keyword evidence="3" id="KW-1185">Reference proteome</keyword>
<dbReference type="InterPro" id="IPR010288">
    <property type="entry name" value="EcsB_ABC"/>
</dbReference>
<feature type="transmembrane region" description="Helical" evidence="1">
    <location>
        <begin position="369"/>
        <end position="387"/>
    </location>
</feature>
<gene>
    <name evidence="2" type="ORF">SAMN05216216_12415</name>
</gene>
<evidence type="ECO:0000313" key="3">
    <source>
        <dbReference type="Proteomes" id="UP000199008"/>
    </source>
</evidence>
<keyword evidence="1" id="KW-1133">Transmembrane helix</keyword>
<feature type="transmembrane region" description="Helical" evidence="1">
    <location>
        <begin position="277"/>
        <end position="296"/>
    </location>
</feature>
<sequence>MKAPLYKSRIEDDIKIRSYYGKYIFNSHFLIFLTIAAGVFLYSLLGILSTMEPTIYLDLIAALIMSVLLLPKYRSLLKEADVLFLPPYEKNMKRYFSYTSQYSFWLNIGLPIVGLVIALLLLSVGHSVVEMGVFAVMAVILYIMALFIRRNAINSPVSQNTVITLLVIIHFISLMLLLQNVFFAAAGLALIAGLYYWINKKQYKNLDWTTLVNYEAALLQKYYQYVSMFTNVHHISKQYKRRKYFDSLLKQPKPGMFNKGHMYEYLFKRTFLRDNDLPMIILRLLLIFTVAMVWVHQLMLSVIIILFGLYIIVLQMSQLYTAQAYLLWPKIWPVKREYIQESYIRFSHKVMLAISLALAALFIILHPPYFYIAVIFPLWGYLLNSYFSKSVYKKERLLSD</sequence>
<dbReference type="OrthoDB" id="2447941at2"/>
<feature type="transmembrane region" description="Helical" evidence="1">
    <location>
        <begin position="302"/>
        <end position="322"/>
    </location>
</feature>
<feature type="transmembrane region" description="Helical" evidence="1">
    <location>
        <begin position="54"/>
        <end position="70"/>
    </location>
</feature>
<evidence type="ECO:0000256" key="1">
    <source>
        <dbReference type="SAM" id="Phobius"/>
    </source>
</evidence>
<dbReference type="EMBL" id="FNFY01000024">
    <property type="protein sequence ID" value="SDL13207.1"/>
    <property type="molecule type" value="Genomic_DNA"/>
</dbReference>
<dbReference type="Pfam" id="PF05975">
    <property type="entry name" value="EcsB"/>
    <property type="match status" value="1"/>
</dbReference>
<keyword evidence="1" id="KW-0472">Membrane</keyword>
<feature type="transmembrane region" description="Helical" evidence="1">
    <location>
        <begin position="343"/>
        <end position="363"/>
    </location>
</feature>
<feature type="transmembrane region" description="Helical" evidence="1">
    <location>
        <begin position="160"/>
        <end position="176"/>
    </location>
</feature>
<dbReference type="RefSeq" id="WP_092987476.1">
    <property type="nucleotide sequence ID" value="NZ_FNFY01000024.1"/>
</dbReference>
<dbReference type="GO" id="GO:0016020">
    <property type="term" value="C:membrane"/>
    <property type="evidence" value="ECO:0007669"/>
    <property type="project" value="InterPro"/>
</dbReference>
<dbReference type="AlphaFoldDB" id="A0A1G9HJS6"/>
<dbReference type="STRING" id="576118.SAMN05216216_12415"/>
<organism evidence="2 3">
    <name type="scientific">Lacicoccus qingdaonensis</name>
    <dbReference type="NCBI Taxonomy" id="576118"/>
    <lineage>
        <taxon>Bacteria</taxon>
        <taxon>Bacillati</taxon>
        <taxon>Bacillota</taxon>
        <taxon>Bacilli</taxon>
        <taxon>Bacillales</taxon>
        <taxon>Salinicoccaceae</taxon>
        <taxon>Lacicoccus</taxon>
    </lineage>
</organism>
<keyword evidence="1" id="KW-0812">Transmembrane</keyword>
<dbReference type="PIRSF" id="PIRSF037259">
    <property type="entry name" value="EcsB_ABC"/>
    <property type="match status" value="1"/>
</dbReference>
<evidence type="ECO:0000313" key="2">
    <source>
        <dbReference type="EMBL" id="SDL13207.1"/>
    </source>
</evidence>
<protein>
    <submittedName>
        <fullName evidence="2">ABC-2 type transport system permease protein</fullName>
    </submittedName>
</protein>
<feature type="transmembrane region" description="Helical" evidence="1">
    <location>
        <begin position="182"/>
        <end position="198"/>
    </location>
</feature>
<dbReference type="Proteomes" id="UP000199008">
    <property type="component" value="Unassembled WGS sequence"/>
</dbReference>
<proteinExistence type="predicted"/>
<accession>A0A1G9HJS6</accession>
<reference evidence="3" key="1">
    <citation type="submission" date="2016-10" db="EMBL/GenBank/DDBJ databases">
        <authorList>
            <person name="Varghese N."/>
            <person name="Submissions S."/>
        </authorList>
    </citation>
    <scope>NUCLEOTIDE SEQUENCE [LARGE SCALE GENOMIC DNA]</scope>
    <source>
        <strain evidence="3">CGMCC 1.8895</strain>
    </source>
</reference>
<feature type="transmembrane region" description="Helical" evidence="1">
    <location>
        <begin position="128"/>
        <end position="148"/>
    </location>
</feature>
<name>A0A1G9HJS6_9BACL</name>